<feature type="region of interest" description="Disordered" evidence="1">
    <location>
        <begin position="87"/>
        <end position="111"/>
    </location>
</feature>
<feature type="compositionally biased region" description="Polar residues" evidence="1">
    <location>
        <begin position="94"/>
        <end position="111"/>
    </location>
</feature>
<evidence type="ECO:0000313" key="3">
    <source>
        <dbReference type="Proteomes" id="UP000321058"/>
    </source>
</evidence>
<evidence type="ECO:0000313" key="2">
    <source>
        <dbReference type="EMBL" id="GEP61524.1"/>
    </source>
</evidence>
<dbReference type="Proteomes" id="UP000321058">
    <property type="component" value="Unassembled WGS sequence"/>
</dbReference>
<dbReference type="AlphaFoldDB" id="A0A512NRF9"/>
<keyword evidence="3" id="KW-1185">Reference proteome</keyword>
<accession>A0A512NRF9</accession>
<gene>
    <name evidence="2" type="ORF">RSO01_86900</name>
</gene>
<name>A0A512NRF9_9HYPH</name>
<comment type="caution">
    <text evidence="2">The sequence shown here is derived from an EMBL/GenBank/DDBJ whole genome shotgun (WGS) entry which is preliminary data.</text>
</comment>
<evidence type="ECO:0000256" key="1">
    <source>
        <dbReference type="SAM" id="MobiDB-lite"/>
    </source>
</evidence>
<organism evidence="2 3">
    <name type="scientific">Reyranella soli</name>
    <dbReference type="NCBI Taxonomy" id="1230389"/>
    <lineage>
        <taxon>Bacteria</taxon>
        <taxon>Pseudomonadati</taxon>
        <taxon>Pseudomonadota</taxon>
        <taxon>Alphaproteobacteria</taxon>
        <taxon>Hyphomicrobiales</taxon>
        <taxon>Reyranellaceae</taxon>
        <taxon>Reyranella</taxon>
    </lineage>
</organism>
<protein>
    <submittedName>
        <fullName evidence="2">Uncharacterized protein</fullName>
    </submittedName>
</protein>
<sequence>MVASHGRGQSNRSNWDCRWQNSVGEWGDDANVIATEIMSGASCASVALAKIIPRADGQSQLPGSYSDRSMDGDEIGKAILSLLHSGKPLADGRQPQSNPTHKLQSRVASSR</sequence>
<reference evidence="2 3" key="1">
    <citation type="submission" date="2019-07" db="EMBL/GenBank/DDBJ databases">
        <title>Whole genome shotgun sequence of Reyranella soli NBRC 108950.</title>
        <authorList>
            <person name="Hosoyama A."/>
            <person name="Uohara A."/>
            <person name="Ohji S."/>
            <person name="Ichikawa N."/>
        </authorList>
    </citation>
    <scope>NUCLEOTIDE SEQUENCE [LARGE SCALE GENOMIC DNA]</scope>
    <source>
        <strain evidence="2 3">NBRC 108950</strain>
    </source>
</reference>
<proteinExistence type="predicted"/>
<dbReference type="EMBL" id="BKAJ01000231">
    <property type="protein sequence ID" value="GEP61524.1"/>
    <property type="molecule type" value="Genomic_DNA"/>
</dbReference>